<dbReference type="InterPro" id="IPR029069">
    <property type="entry name" value="HotDog_dom_sf"/>
</dbReference>
<organism evidence="2">
    <name type="scientific">marine metagenome</name>
    <dbReference type="NCBI Taxonomy" id="408172"/>
    <lineage>
        <taxon>unclassified sequences</taxon>
        <taxon>metagenomes</taxon>
        <taxon>ecological metagenomes</taxon>
    </lineage>
</organism>
<dbReference type="EMBL" id="UINC01172496">
    <property type="protein sequence ID" value="SVD77597.1"/>
    <property type="molecule type" value="Genomic_DNA"/>
</dbReference>
<gene>
    <name evidence="2" type="ORF">METZ01_LOCUS430451</name>
</gene>
<feature type="domain" description="Thioesterase" evidence="1">
    <location>
        <begin position="20"/>
        <end position="98"/>
    </location>
</feature>
<dbReference type="InterPro" id="IPR006683">
    <property type="entry name" value="Thioestr_dom"/>
</dbReference>
<evidence type="ECO:0000313" key="2">
    <source>
        <dbReference type="EMBL" id="SVD77597.1"/>
    </source>
</evidence>
<protein>
    <recommendedName>
        <fullName evidence="1">Thioesterase domain-containing protein</fullName>
    </recommendedName>
</protein>
<evidence type="ECO:0000259" key="1">
    <source>
        <dbReference type="Pfam" id="PF03061"/>
    </source>
</evidence>
<dbReference type="AlphaFoldDB" id="A0A382Y2L9"/>
<dbReference type="SUPFAM" id="SSF54637">
    <property type="entry name" value="Thioesterase/thiol ester dehydrase-isomerase"/>
    <property type="match status" value="1"/>
</dbReference>
<name>A0A382Y2L9_9ZZZZ</name>
<reference evidence="2" key="1">
    <citation type="submission" date="2018-05" db="EMBL/GenBank/DDBJ databases">
        <authorList>
            <person name="Lanie J.A."/>
            <person name="Ng W.-L."/>
            <person name="Kazmierczak K.M."/>
            <person name="Andrzejewski T.M."/>
            <person name="Davidsen T.M."/>
            <person name="Wayne K.J."/>
            <person name="Tettelin H."/>
            <person name="Glass J.I."/>
            <person name="Rusch D."/>
            <person name="Podicherti R."/>
            <person name="Tsui H.-C.T."/>
            <person name="Winkler M.E."/>
        </authorList>
    </citation>
    <scope>NUCLEOTIDE SEQUENCE</scope>
</reference>
<sequence>MPYEYHTKRKIEFSDTDLAGIVHFSRFFVFMETAEHQFLQSLGTSVSTVYKGDKIGWPRLVASCEYFHPAEFEDELDIHLKIFRKGNKSLTYQFCFIRNGLLLAQ</sequence>
<proteinExistence type="predicted"/>
<dbReference type="Gene3D" id="3.10.129.10">
    <property type="entry name" value="Hotdog Thioesterase"/>
    <property type="match status" value="1"/>
</dbReference>
<dbReference type="CDD" id="cd00586">
    <property type="entry name" value="4HBT"/>
    <property type="match status" value="1"/>
</dbReference>
<accession>A0A382Y2L9</accession>
<dbReference type="Pfam" id="PF03061">
    <property type="entry name" value="4HBT"/>
    <property type="match status" value="1"/>
</dbReference>
<feature type="non-terminal residue" evidence="2">
    <location>
        <position position="105"/>
    </location>
</feature>